<dbReference type="AlphaFoldDB" id="A0A420IM68"/>
<proteinExistence type="predicted"/>
<comment type="caution">
    <text evidence="2">The sequence shown here is derived from an EMBL/GenBank/DDBJ whole genome shotgun (WGS) entry which is preliminary data.</text>
</comment>
<protein>
    <submittedName>
        <fullName evidence="2">Uncharacterized protein</fullName>
    </submittedName>
</protein>
<sequence length="57" mass="6357">MLLLCYTPGVNSLMSLVCMLLISSTICNEISCSFTAEHEPFSHSRYSLLLPYSGRII</sequence>
<dbReference type="EMBL" id="MCBS01023280">
    <property type="protein sequence ID" value="RKF75612.1"/>
    <property type="molecule type" value="Genomic_DNA"/>
</dbReference>
<reference evidence="2 3" key="1">
    <citation type="journal article" date="2018" name="BMC Genomics">
        <title>Comparative genome analyses reveal sequence features reflecting distinct modes of host-adaptation between dicot and monocot powdery mildew.</title>
        <authorList>
            <person name="Wu Y."/>
            <person name="Ma X."/>
            <person name="Pan Z."/>
            <person name="Kale S.D."/>
            <person name="Song Y."/>
            <person name="King H."/>
            <person name="Zhang Q."/>
            <person name="Presley C."/>
            <person name="Deng X."/>
            <person name="Wei C.I."/>
            <person name="Xiao S."/>
        </authorList>
    </citation>
    <scope>NUCLEOTIDE SEQUENCE [LARGE SCALE GENOMIC DNA]</scope>
    <source>
        <strain evidence="2">UMSG1</strain>
    </source>
</reference>
<dbReference type="Proteomes" id="UP000285326">
    <property type="component" value="Unassembled WGS sequence"/>
</dbReference>
<organism evidence="2 3">
    <name type="scientific">Golovinomyces cichoracearum</name>
    <dbReference type="NCBI Taxonomy" id="62708"/>
    <lineage>
        <taxon>Eukaryota</taxon>
        <taxon>Fungi</taxon>
        <taxon>Dikarya</taxon>
        <taxon>Ascomycota</taxon>
        <taxon>Pezizomycotina</taxon>
        <taxon>Leotiomycetes</taxon>
        <taxon>Erysiphales</taxon>
        <taxon>Erysiphaceae</taxon>
        <taxon>Golovinomyces</taxon>
    </lineage>
</organism>
<feature type="chain" id="PRO_5018983337" evidence="1">
    <location>
        <begin position="28"/>
        <end position="57"/>
    </location>
</feature>
<evidence type="ECO:0000313" key="3">
    <source>
        <dbReference type="Proteomes" id="UP000285326"/>
    </source>
</evidence>
<feature type="signal peptide" evidence="1">
    <location>
        <begin position="1"/>
        <end position="27"/>
    </location>
</feature>
<evidence type="ECO:0000313" key="2">
    <source>
        <dbReference type="EMBL" id="RKF75612.1"/>
    </source>
</evidence>
<evidence type="ECO:0000256" key="1">
    <source>
        <dbReference type="SAM" id="SignalP"/>
    </source>
</evidence>
<name>A0A420IM68_9PEZI</name>
<keyword evidence="1" id="KW-0732">Signal</keyword>
<gene>
    <name evidence="2" type="ORF">GcM1_c15096o4</name>
</gene>
<accession>A0A420IM68</accession>